<proteinExistence type="predicted"/>
<keyword evidence="2" id="KW-1185">Reference proteome</keyword>
<evidence type="ECO:0000313" key="2">
    <source>
        <dbReference type="Proteomes" id="UP000566819"/>
    </source>
</evidence>
<gene>
    <name evidence="1" type="ORF">G7Y89_g5131</name>
</gene>
<evidence type="ECO:0000313" key="1">
    <source>
        <dbReference type="EMBL" id="KAF4632985.1"/>
    </source>
</evidence>
<accession>A0A8H4W602</accession>
<organism evidence="1 2">
    <name type="scientific">Cudoniella acicularis</name>
    <dbReference type="NCBI Taxonomy" id="354080"/>
    <lineage>
        <taxon>Eukaryota</taxon>
        <taxon>Fungi</taxon>
        <taxon>Dikarya</taxon>
        <taxon>Ascomycota</taxon>
        <taxon>Pezizomycotina</taxon>
        <taxon>Leotiomycetes</taxon>
        <taxon>Helotiales</taxon>
        <taxon>Tricladiaceae</taxon>
        <taxon>Cudoniella</taxon>
    </lineage>
</organism>
<dbReference type="PANTHER" id="PTHR32487:SF29">
    <property type="entry name" value="NAD-DEPENDENT EPIMERASE_DEHYDRATASE DOMAIN-CONTAINING PROTEIN"/>
    <property type="match status" value="1"/>
</dbReference>
<dbReference type="Gene3D" id="3.40.50.720">
    <property type="entry name" value="NAD(P)-binding Rossmann-like Domain"/>
    <property type="match status" value="1"/>
</dbReference>
<dbReference type="PANTHER" id="PTHR32487">
    <property type="entry name" value="3-OXO-DELTA(4,5)-STEROID 5-BETA-REDUCTASE"/>
    <property type="match status" value="1"/>
</dbReference>
<dbReference type="AlphaFoldDB" id="A0A8H4W602"/>
<name>A0A8H4W602_9HELO</name>
<reference evidence="1 2" key="1">
    <citation type="submission" date="2020-03" db="EMBL/GenBank/DDBJ databases">
        <title>Draft Genome Sequence of Cudoniella acicularis.</title>
        <authorList>
            <person name="Buettner E."/>
            <person name="Kellner H."/>
        </authorList>
    </citation>
    <scope>NUCLEOTIDE SEQUENCE [LARGE SCALE GENOMIC DNA]</scope>
    <source>
        <strain evidence="1 2">DSM 108380</strain>
    </source>
</reference>
<protein>
    <submittedName>
        <fullName evidence="1">Uncharacterized protein</fullName>
    </submittedName>
</protein>
<dbReference type="OrthoDB" id="1731983at2759"/>
<sequence>MSHSIGQFFYLVNDDCERVNVTRPAFIIGANEGAAMNITYALAIYTSFQKKLEGKLEFPADVSAWDASNDLTTAKLIGCFSEWAVLTEFWPELTAWNSIEYEIPEADESKYMAITMPRTRPPRGFGLPGKVYLTWSFGEWATRQEVKAAWQKLQEEEGLRKELDPWRSWDKLV</sequence>
<dbReference type="Proteomes" id="UP000566819">
    <property type="component" value="Unassembled WGS sequence"/>
</dbReference>
<dbReference type="EMBL" id="JAAMPI010000300">
    <property type="protein sequence ID" value="KAF4632985.1"/>
    <property type="molecule type" value="Genomic_DNA"/>
</dbReference>
<comment type="caution">
    <text evidence="1">The sequence shown here is derived from an EMBL/GenBank/DDBJ whole genome shotgun (WGS) entry which is preliminary data.</text>
</comment>